<dbReference type="EC" id="3.1.3.18" evidence="4"/>
<dbReference type="Pfam" id="PF00702">
    <property type="entry name" value="Hydrolase"/>
    <property type="match status" value="1"/>
</dbReference>
<dbReference type="GO" id="GO:0008967">
    <property type="term" value="F:phosphoglycolate phosphatase activity"/>
    <property type="evidence" value="ECO:0007669"/>
    <property type="project" value="UniProtKB-EC"/>
</dbReference>
<evidence type="ECO:0000313" key="8">
    <source>
        <dbReference type="Proteomes" id="UP000634647"/>
    </source>
</evidence>
<dbReference type="SUPFAM" id="SSF56784">
    <property type="entry name" value="HAD-like"/>
    <property type="match status" value="1"/>
</dbReference>
<dbReference type="AlphaFoldDB" id="A0AAN5A0W5"/>
<dbReference type="PANTHER" id="PTHR43434">
    <property type="entry name" value="PHOSPHOGLYCOLATE PHOSPHATASE"/>
    <property type="match status" value="1"/>
</dbReference>
<dbReference type="SFLD" id="SFLDG01129">
    <property type="entry name" value="C1.5:_HAD__Beta-PGM__Phosphata"/>
    <property type="match status" value="1"/>
</dbReference>
<dbReference type="SFLD" id="SFLDS00003">
    <property type="entry name" value="Haloacid_Dehalogenase"/>
    <property type="match status" value="1"/>
</dbReference>
<dbReference type="InterPro" id="IPR023214">
    <property type="entry name" value="HAD_sf"/>
</dbReference>
<dbReference type="NCBIfam" id="TIGR01549">
    <property type="entry name" value="HAD-SF-IA-v1"/>
    <property type="match status" value="1"/>
</dbReference>
<comment type="catalytic activity">
    <reaction evidence="1">
        <text>2-phosphoglycolate + H2O = glycolate + phosphate</text>
        <dbReference type="Rhea" id="RHEA:14369"/>
        <dbReference type="ChEBI" id="CHEBI:15377"/>
        <dbReference type="ChEBI" id="CHEBI:29805"/>
        <dbReference type="ChEBI" id="CHEBI:43474"/>
        <dbReference type="ChEBI" id="CHEBI:58033"/>
        <dbReference type="EC" id="3.1.3.18"/>
    </reaction>
</comment>
<organism evidence="5 8">
    <name type="scientific">Allgaiera indica</name>
    <dbReference type="NCBI Taxonomy" id="765699"/>
    <lineage>
        <taxon>Bacteria</taxon>
        <taxon>Pseudomonadati</taxon>
        <taxon>Pseudomonadota</taxon>
        <taxon>Alphaproteobacteria</taxon>
        <taxon>Rhodobacterales</taxon>
        <taxon>Paracoccaceae</taxon>
        <taxon>Allgaiera</taxon>
    </lineage>
</organism>
<gene>
    <name evidence="5" type="ORF">GCM10008024_31190</name>
    <name evidence="6" type="ORF">SAMN05444006_11546</name>
</gene>
<dbReference type="InterPro" id="IPR050155">
    <property type="entry name" value="HAD-like_hydrolase_sf"/>
</dbReference>
<dbReference type="GO" id="GO:0005829">
    <property type="term" value="C:cytosol"/>
    <property type="evidence" value="ECO:0007669"/>
    <property type="project" value="TreeGrafter"/>
</dbReference>
<dbReference type="EMBL" id="FNOB01000015">
    <property type="protein sequence ID" value="SDX40104.1"/>
    <property type="molecule type" value="Genomic_DNA"/>
</dbReference>
<dbReference type="NCBIfam" id="TIGR01509">
    <property type="entry name" value="HAD-SF-IA-v3"/>
    <property type="match status" value="1"/>
</dbReference>
<proteinExistence type="inferred from homology"/>
<dbReference type="InterPro" id="IPR006439">
    <property type="entry name" value="HAD-SF_hydro_IA"/>
</dbReference>
<comment type="pathway">
    <text evidence="2">Organic acid metabolism; glycolate biosynthesis; glycolate from 2-phosphoglycolate: step 1/1.</text>
</comment>
<dbReference type="GO" id="GO:0006281">
    <property type="term" value="P:DNA repair"/>
    <property type="evidence" value="ECO:0007669"/>
    <property type="project" value="TreeGrafter"/>
</dbReference>
<dbReference type="InterPro" id="IPR023198">
    <property type="entry name" value="PGP-like_dom2"/>
</dbReference>
<evidence type="ECO:0000256" key="3">
    <source>
        <dbReference type="ARBA" id="ARBA00006171"/>
    </source>
</evidence>
<dbReference type="Gene3D" id="1.10.150.240">
    <property type="entry name" value="Putative phosphatase, domain 2"/>
    <property type="match status" value="1"/>
</dbReference>
<dbReference type="Proteomes" id="UP000199541">
    <property type="component" value="Unassembled WGS sequence"/>
</dbReference>
<dbReference type="PRINTS" id="PR00413">
    <property type="entry name" value="HADHALOGNASE"/>
</dbReference>
<dbReference type="CDD" id="cd01427">
    <property type="entry name" value="HAD_like"/>
    <property type="match status" value="1"/>
</dbReference>
<reference evidence="6 7" key="2">
    <citation type="submission" date="2016-10" db="EMBL/GenBank/DDBJ databases">
        <authorList>
            <person name="Varghese N."/>
            <person name="Submissions S."/>
        </authorList>
    </citation>
    <scope>NUCLEOTIDE SEQUENCE [LARGE SCALE GENOMIC DNA]</scope>
    <source>
        <strain evidence="6 7">DSM 24802</strain>
    </source>
</reference>
<keyword evidence="7" id="KW-1185">Reference proteome</keyword>
<name>A0AAN5A0W5_9RHOB</name>
<reference evidence="5" key="1">
    <citation type="journal article" date="2014" name="Int. J. Syst. Evol. Microbiol.">
        <title>Complete genome sequence of Corynebacterium casei LMG S-19264T (=DSM 44701T), isolated from a smear-ripened cheese.</title>
        <authorList>
            <consortium name="US DOE Joint Genome Institute (JGI-PGF)"/>
            <person name="Walter F."/>
            <person name="Albersmeier A."/>
            <person name="Kalinowski J."/>
            <person name="Ruckert C."/>
        </authorList>
    </citation>
    <scope>NUCLEOTIDE SEQUENCE</scope>
    <source>
        <strain evidence="5">CGMCC 1.10859</strain>
    </source>
</reference>
<evidence type="ECO:0000256" key="2">
    <source>
        <dbReference type="ARBA" id="ARBA00004818"/>
    </source>
</evidence>
<evidence type="ECO:0000313" key="6">
    <source>
        <dbReference type="EMBL" id="SDX40104.1"/>
    </source>
</evidence>
<dbReference type="InterPro" id="IPR036412">
    <property type="entry name" value="HAD-like_sf"/>
</dbReference>
<comment type="caution">
    <text evidence="5">The sequence shown here is derived from an EMBL/GenBank/DDBJ whole genome shotgun (WGS) entry which is preliminary data.</text>
</comment>
<comment type="similarity">
    <text evidence="3">Belongs to the HAD-like hydrolase superfamily. CbbY/CbbZ/Gph/YieH family.</text>
</comment>
<accession>A0AAN5A0W5</accession>
<dbReference type="RefSeq" id="WP_035837554.1">
    <property type="nucleotide sequence ID" value="NZ_BNAB01000016.1"/>
</dbReference>
<protein>
    <recommendedName>
        <fullName evidence="4">phosphoglycolate phosphatase</fullName>
        <ecNumber evidence="4">3.1.3.18</ecNumber>
    </recommendedName>
</protein>
<dbReference type="EMBL" id="BNAB01000016">
    <property type="protein sequence ID" value="GHE04339.1"/>
    <property type="molecule type" value="Genomic_DNA"/>
</dbReference>
<evidence type="ECO:0000313" key="5">
    <source>
        <dbReference type="EMBL" id="GHE04339.1"/>
    </source>
</evidence>
<sequence length="236" mass="24744">MITGILFDKDGTLFDFNATWRDWTEGLLLELARGDSLRAGRLATVLGYDLAEGRFSPDSIVIAHTPEEVAAALLPHLPGQTPASLVARMNVIAADAPQVEALPLAPLLTGLRARGLRLGVATNDSEVAAQAHLETAGITAYFDFIAGFDSGHGGKPSPGMLLAFADRFGLDPAQVLMVGDSLHDLIAGRAAGMRTVAVLTGLAGAEELAPLAEAVLPDIGHLPRWLDSQPADRAKV</sequence>
<evidence type="ECO:0000313" key="7">
    <source>
        <dbReference type="Proteomes" id="UP000199541"/>
    </source>
</evidence>
<reference evidence="5" key="3">
    <citation type="submission" date="2023-06" db="EMBL/GenBank/DDBJ databases">
        <authorList>
            <person name="Sun Q."/>
            <person name="Zhou Y."/>
        </authorList>
    </citation>
    <scope>NUCLEOTIDE SEQUENCE</scope>
    <source>
        <strain evidence="5">CGMCC 1.10859</strain>
    </source>
</reference>
<evidence type="ECO:0000256" key="4">
    <source>
        <dbReference type="ARBA" id="ARBA00013078"/>
    </source>
</evidence>
<evidence type="ECO:0000256" key="1">
    <source>
        <dbReference type="ARBA" id="ARBA00000830"/>
    </source>
</evidence>
<dbReference type="Gene3D" id="3.40.50.1000">
    <property type="entry name" value="HAD superfamily/HAD-like"/>
    <property type="match status" value="1"/>
</dbReference>
<dbReference type="Proteomes" id="UP000634647">
    <property type="component" value="Unassembled WGS sequence"/>
</dbReference>
<dbReference type="PANTHER" id="PTHR43434:SF1">
    <property type="entry name" value="PHOSPHOGLYCOLATE PHOSPHATASE"/>
    <property type="match status" value="1"/>
</dbReference>